<dbReference type="GO" id="GO:0016853">
    <property type="term" value="F:isomerase activity"/>
    <property type="evidence" value="ECO:0007669"/>
    <property type="project" value="UniProtKB-KW"/>
</dbReference>
<sequence>MKLGLSSYSLYRDIQNGVLPILDVPRWIAAHGGEHLEIVPLGFSLVDNPGLTDDLLNAADKAGIAISNYAVGANFAIDDEADYRRAIEETKVHVDVANRLGVKLMRHDVASRPTAEATIQRFEADLPRLVEACREVADYAAQYGITTSVENHGYYIQASDRVQRLVSAVDRPNFRTTLDVGNFMCVDENPLIAVRKNLPIASMVHLKDFYLRPASAAFTEGWFRSAGGNYLRGAIAGHGDIPLQTILAEIKASGYDGYISLEFEGMEDCQLGSRIGLQQVRHLWEAI</sequence>
<accession>A0ABS3W4I6</accession>
<evidence type="ECO:0000259" key="1">
    <source>
        <dbReference type="Pfam" id="PF01261"/>
    </source>
</evidence>
<gene>
    <name evidence="2" type="ORF">I8J29_03280</name>
</gene>
<dbReference type="Pfam" id="PF01261">
    <property type="entry name" value="AP_endonuc_2"/>
    <property type="match status" value="1"/>
</dbReference>
<proteinExistence type="predicted"/>
<name>A0ABS3W4I6_9BACL</name>
<dbReference type="EMBL" id="JAGGDJ010000001">
    <property type="protein sequence ID" value="MBO7743202.1"/>
    <property type="molecule type" value="Genomic_DNA"/>
</dbReference>
<dbReference type="PANTHER" id="PTHR12110:SF53">
    <property type="entry name" value="BLR5974 PROTEIN"/>
    <property type="match status" value="1"/>
</dbReference>
<protein>
    <submittedName>
        <fullName evidence="2">Sugar phosphate isomerase/epimerase</fullName>
    </submittedName>
</protein>
<feature type="domain" description="Xylose isomerase-like TIM barrel" evidence="1">
    <location>
        <begin position="26"/>
        <end position="266"/>
    </location>
</feature>
<keyword evidence="2" id="KW-0413">Isomerase</keyword>
<comment type="caution">
    <text evidence="2">The sequence shown here is derived from an EMBL/GenBank/DDBJ whole genome shotgun (WGS) entry which is preliminary data.</text>
</comment>
<evidence type="ECO:0000313" key="3">
    <source>
        <dbReference type="Proteomes" id="UP000670947"/>
    </source>
</evidence>
<evidence type="ECO:0000313" key="2">
    <source>
        <dbReference type="EMBL" id="MBO7743202.1"/>
    </source>
</evidence>
<dbReference type="SUPFAM" id="SSF51658">
    <property type="entry name" value="Xylose isomerase-like"/>
    <property type="match status" value="1"/>
</dbReference>
<dbReference type="InterPro" id="IPR036237">
    <property type="entry name" value="Xyl_isomerase-like_sf"/>
</dbReference>
<dbReference type="InterPro" id="IPR050312">
    <property type="entry name" value="IolE/XylAMocC-like"/>
</dbReference>
<dbReference type="InterPro" id="IPR013022">
    <property type="entry name" value="Xyl_isomerase-like_TIM-brl"/>
</dbReference>
<dbReference type="Proteomes" id="UP000670947">
    <property type="component" value="Unassembled WGS sequence"/>
</dbReference>
<keyword evidence="3" id="KW-1185">Reference proteome</keyword>
<organism evidence="2 3">
    <name type="scientific">Paenibacillus artemisiicola</name>
    <dbReference type="NCBI Taxonomy" id="1172618"/>
    <lineage>
        <taxon>Bacteria</taxon>
        <taxon>Bacillati</taxon>
        <taxon>Bacillota</taxon>
        <taxon>Bacilli</taxon>
        <taxon>Bacillales</taxon>
        <taxon>Paenibacillaceae</taxon>
        <taxon>Paenibacillus</taxon>
    </lineage>
</organism>
<dbReference type="RefSeq" id="WP_208846213.1">
    <property type="nucleotide sequence ID" value="NZ_JAGGDJ010000001.1"/>
</dbReference>
<dbReference type="PANTHER" id="PTHR12110">
    <property type="entry name" value="HYDROXYPYRUVATE ISOMERASE"/>
    <property type="match status" value="1"/>
</dbReference>
<reference evidence="2 3" key="1">
    <citation type="submission" date="2021-03" db="EMBL/GenBank/DDBJ databases">
        <title>Paenibacillus artemisicola MWE-103 whole genome sequence.</title>
        <authorList>
            <person name="Ham Y.J."/>
        </authorList>
    </citation>
    <scope>NUCLEOTIDE SEQUENCE [LARGE SCALE GENOMIC DNA]</scope>
    <source>
        <strain evidence="2 3">MWE-103</strain>
    </source>
</reference>
<dbReference type="Gene3D" id="3.20.20.150">
    <property type="entry name" value="Divalent-metal-dependent TIM barrel enzymes"/>
    <property type="match status" value="1"/>
</dbReference>